<evidence type="ECO:0000313" key="2">
    <source>
        <dbReference type="EMBL" id="ESS73270.1"/>
    </source>
</evidence>
<comment type="caution">
    <text evidence="2">The sequence shown here is derived from an EMBL/GenBank/DDBJ whole genome shotgun (WGS) entry which is preliminary data.</text>
</comment>
<protein>
    <submittedName>
        <fullName evidence="2">Uncharacterized protein</fullName>
    </submittedName>
</protein>
<evidence type="ECO:0000313" key="3">
    <source>
        <dbReference type="Proteomes" id="UP000017842"/>
    </source>
</evidence>
<dbReference type="STRING" id="1116472.MGMO_27c00130"/>
<organism evidence="2 3">
    <name type="scientific">Methyloglobulus morosus KoM1</name>
    <dbReference type="NCBI Taxonomy" id="1116472"/>
    <lineage>
        <taxon>Bacteria</taxon>
        <taxon>Pseudomonadati</taxon>
        <taxon>Pseudomonadota</taxon>
        <taxon>Gammaproteobacteria</taxon>
        <taxon>Methylococcales</taxon>
        <taxon>Methylococcaceae</taxon>
        <taxon>Methyloglobulus</taxon>
    </lineage>
</organism>
<proteinExistence type="predicted"/>
<dbReference type="EMBL" id="AYLO01000027">
    <property type="protein sequence ID" value="ESS73270.1"/>
    <property type="molecule type" value="Genomic_DNA"/>
</dbReference>
<name>V5BIY1_9GAMM</name>
<keyword evidence="1" id="KW-1133">Transmembrane helix</keyword>
<keyword evidence="3" id="KW-1185">Reference proteome</keyword>
<gene>
    <name evidence="2" type="ORF">MGMO_27c00130</name>
</gene>
<sequence length="50" mass="5810">MLNWILKDYPENSVPIYQSAFMLICLYTILFTRLVKQGLKLANIVGCFNI</sequence>
<accession>V5BIY1</accession>
<dbReference type="AlphaFoldDB" id="V5BIY1"/>
<evidence type="ECO:0000256" key="1">
    <source>
        <dbReference type="SAM" id="Phobius"/>
    </source>
</evidence>
<dbReference type="Proteomes" id="UP000017842">
    <property type="component" value="Unassembled WGS sequence"/>
</dbReference>
<feature type="transmembrane region" description="Helical" evidence="1">
    <location>
        <begin position="16"/>
        <end position="35"/>
    </location>
</feature>
<keyword evidence="1" id="KW-0812">Transmembrane</keyword>
<keyword evidence="1" id="KW-0472">Membrane</keyword>
<reference evidence="2 3" key="1">
    <citation type="journal article" date="2013" name="Genome Announc.">
        <title>Draft Genome Sequence of the Methanotrophic Gammaproteobacterium Methyloglobulus morosus DSM 22980 Strain KoM1.</title>
        <authorList>
            <person name="Poehlein A."/>
            <person name="Deutzmann J.S."/>
            <person name="Daniel R."/>
            <person name="Simeonova D.D."/>
        </authorList>
    </citation>
    <scope>NUCLEOTIDE SEQUENCE [LARGE SCALE GENOMIC DNA]</scope>
    <source>
        <strain evidence="2 3">KoM1</strain>
    </source>
</reference>